<accession>A0A6C2TYR7</accession>
<dbReference type="InterPro" id="IPR008928">
    <property type="entry name" value="6-hairpin_glycosidase_sf"/>
</dbReference>
<dbReference type="Proteomes" id="UP000366872">
    <property type="component" value="Unassembled WGS sequence"/>
</dbReference>
<dbReference type="Gene3D" id="1.50.10.10">
    <property type="match status" value="1"/>
</dbReference>
<dbReference type="InterPro" id="IPR048773">
    <property type="entry name" value="SOGP_C"/>
</dbReference>
<feature type="domain" description="Glycosyl hydrolase 94 catalytic" evidence="3">
    <location>
        <begin position="639"/>
        <end position="963"/>
    </location>
</feature>
<dbReference type="InterPro" id="IPR053831">
    <property type="entry name" value="SOGP_N"/>
</dbReference>
<reference evidence="7 8" key="1">
    <citation type="submission" date="2019-04" db="EMBL/GenBank/DDBJ databases">
        <authorList>
            <person name="Van Vliet M D."/>
        </authorList>
    </citation>
    <scope>NUCLEOTIDE SEQUENCE [LARGE SCALE GENOMIC DNA]</scope>
    <source>
        <strain evidence="7 8">F1</strain>
    </source>
</reference>
<dbReference type="Pfam" id="PF17167">
    <property type="entry name" value="Glyco_hydro_94"/>
    <property type="match status" value="1"/>
</dbReference>
<sequence length="1118" mass="123825">MTNATTLDRKEKAMKLNIGKRDDFDLVEYSNKAGLKIGFHRNGGTHCICLNDLMVSQLEGHPLQGGLDRVDLRLLGADEIQAVPMSGTSANCAFHENGVRWMRTEEGIEAAVELVLHPELPILYRICHAKNTNTKAVSIDWMAGQDIGIADPGALKSNEAYVSQYLDHKIMAHPIAGKAVLSRNNLHPKNPVAASFCLQGANSASTDGYQFFGTSSKIDGQPAALGFQALENRVKQYEFAYTALQSRKIHLQPCQSSVTVFAMYIVDEHPDVTSAADLALIDAALKADQPEPGAITSDANSGAFFADAELLFGQPLEKDELEKLFGSEWRHTEYSDRHELYSFFCGEDTHVVLPAKEAIVERQHGTILKSAHGAELDENVLCITAYGYGAFGSQFSVGNTSFGRFTTIQRNSLNLERSSGIRLYAKMAGQWRQLGFPSAFAMERDRVRWIYKIEATTFEVVAHATSETIEYSVVSISGTLPPMRATLEVHGDANEFDSAPGVEWDADDGLLTLLPAEGSLLKNKFPEACMLAKVDAAECLVGGAELIGGEKEPYVVIDVPSGQFSLSLTGHYEGRAVAQARFGKITEPDWDALMANFHLESKCPVTTKLSDTLKWYAHNAMIHFAAPRGMEQYDAAAWGTRDVCQGPLEFLLAVGHDQVTADMLLETYSHQFEDTGTWPQWFMFDGFHEIQQHESHGDIVYWPVKALCDYIEATGDFKILEKEVPYAGSDESVTIFEHVKKAVDHIIESCVDGTSLPSYGDGDWNDSLQPANQEMKTNMVSGWTVGLAYQSFTALSKVWKAYGREADAEGLDQFLCKMFADFQKHIIEDGVAAGFVFFAKDETTHMLHPSDEDGITCRLLPINRSIISELFTPEEKDFHLDLAARHLKFPDGMRLMDQAPAYTGGKSTRFQRAETASHFGREIGLQYVHAHIRYCEAMAKVGRADELVECLLQISPVAIKETVPNARPRQANLYFSSSDADVYDRYEAQRGMGELKKGNIGALGGWRLYSSGPGIYIGLVIGKLFGIRRNLGRIEIDPVLPKSLDGTALDLDLNGKRVKWIYHVERHAYTPAKVVVNGTEVKSFKLLDNPYRTGGYSIDADLFDSMLTEQENTVEIYL</sequence>
<evidence type="ECO:0000259" key="6">
    <source>
        <dbReference type="Pfam" id="PF21958"/>
    </source>
</evidence>
<dbReference type="InterPro" id="IPR037018">
    <property type="entry name" value="GH65_N"/>
</dbReference>
<dbReference type="EMBL" id="CAAHFG010000001">
    <property type="protein sequence ID" value="VGO12604.1"/>
    <property type="molecule type" value="Genomic_DNA"/>
</dbReference>
<evidence type="ECO:0000259" key="5">
    <source>
        <dbReference type="Pfam" id="PF21270"/>
    </source>
</evidence>
<dbReference type="GO" id="GO:0005975">
    <property type="term" value="P:carbohydrate metabolic process"/>
    <property type="evidence" value="ECO:0007669"/>
    <property type="project" value="InterPro"/>
</dbReference>
<dbReference type="InterPro" id="IPR048771">
    <property type="entry name" value="SOGP_2nd"/>
</dbReference>
<evidence type="ECO:0000259" key="3">
    <source>
        <dbReference type="Pfam" id="PF17167"/>
    </source>
</evidence>
<feature type="domain" description="Glycoside phosphorylase super sandwich" evidence="4">
    <location>
        <begin position="330"/>
        <end position="549"/>
    </location>
</feature>
<dbReference type="InterPro" id="IPR012341">
    <property type="entry name" value="6hp_glycosidase-like_sf"/>
</dbReference>
<keyword evidence="1" id="KW-0328">Glycosyltransferase</keyword>
<dbReference type="Gene3D" id="2.70.98.40">
    <property type="entry name" value="Glycoside hydrolase, family 65, N-terminal domain"/>
    <property type="match status" value="1"/>
</dbReference>
<proteinExistence type="predicted"/>
<evidence type="ECO:0000256" key="1">
    <source>
        <dbReference type="ARBA" id="ARBA00022676"/>
    </source>
</evidence>
<gene>
    <name evidence="7" type="ORF">PDESU_01157</name>
</gene>
<keyword evidence="2" id="KW-0808">Transferase</keyword>
<protein>
    <submittedName>
        <fullName evidence="7">1,2-beta-oligoglucan phosphorylase</fullName>
    </submittedName>
</protein>
<evidence type="ECO:0000313" key="8">
    <source>
        <dbReference type="Proteomes" id="UP000366872"/>
    </source>
</evidence>
<dbReference type="InterPro" id="IPR052047">
    <property type="entry name" value="GH94_Enzymes"/>
</dbReference>
<organism evidence="7 8">
    <name type="scientific">Pontiella desulfatans</name>
    <dbReference type="NCBI Taxonomy" id="2750659"/>
    <lineage>
        <taxon>Bacteria</taxon>
        <taxon>Pseudomonadati</taxon>
        <taxon>Kiritimatiellota</taxon>
        <taxon>Kiritimatiellia</taxon>
        <taxon>Kiritimatiellales</taxon>
        <taxon>Pontiellaceae</taxon>
        <taxon>Pontiella</taxon>
    </lineage>
</organism>
<feature type="domain" description="SOGP N-terminal" evidence="6">
    <location>
        <begin position="39"/>
        <end position="261"/>
    </location>
</feature>
<dbReference type="SUPFAM" id="SSF48208">
    <property type="entry name" value="Six-hairpin glycosidases"/>
    <property type="match status" value="1"/>
</dbReference>
<dbReference type="AlphaFoldDB" id="A0A6C2TYR7"/>
<name>A0A6C2TYR7_PONDE</name>
<dbReference type="Pfam" id="PF21250">
    <property type="entry name" value="SOGP_2nd"/>
    <property type="match status" value="1"/>
</dbReference>
<evidence type="ECO:0000256" key="2">
    <source>
        <dbReference type="ARBA" id="ARBA00022679"/>
    </source>
</evidence>
<dbReference type="PANTHER" id="PTHR37469:SF2">
    <property type="entry name" value="CELLOBIONIC ACID PHOSPHORYLASE"/>
    <property type="match status" value="1"/>
</dbReference>
<dbReference type="Pfam" id="PF21270">
    <property type="entry name" value="SOGP_4th"/>
    <property type="match status" value="1"/>
</dbReference>
<dbReference type="Pfam" id="PF21958">
    <property type="entry name" value="SOGP_N"/>
    <property type="match status" value="1"/>
</dbReference>
<dbReference type="RefSeq" id="WP_136078252.1">
    <property type="nucleotide sequence ID" value="NZ_CAAHFG010000001.1"/>
</dbReference>
<dbReference type="InterPro" id="IPR033432">
    <property type="entry name" value="GH94_catalytic"/>
</dbReference>
<dbReference type="GO" id="GO:0016757">
    <property type="term" value="F:glycosyltransferase activity"/>
    <property type="evidence" value="ECO:0007669"/>
    <property type="project" value="UniProtKB-KW"/>
</dbReference>
<dbReference type="PANTHER" id="PTHR37469">
    <property type="entry name" value="CELLOBIONIC ACID PHOSPHORYLASE-RELATED"/>
    <property type="match status" value="1"/>
</dbReference>
<evidence type="ECO:0000313" key="7">
    <source>
        <dbReference type="EMBL" id="VGO12604.1"/>
    </source>
</evidence>
<evidence type="ECO:0000259" key="4">
    <source>
        <dbReference type="Pfam" id="PF21250"/>
    </source>
</evidence>
<keyword evidence="8" id="KW-1185">Reference proteome</keyword>
<feature type="domain" description="Glycoside phosphorylase C-terminal" evidence="5">
    <location>
        <begin position="1026"/>
        <end position="1117"/>
    </location>
</feature>